<dbReference type="AlphaFoldDB" id="A0A1W1H5K1"/>
<keyword evidence="2" id="KW-1185">Reference proteome</keyword>
<dbReference type="Gene3D" id="3.40.50.300">
    <property type="entry name" value="P-loop containing nucleotide triphosphate hydrolases"/>
    <property type="match status" value="1"/>
</dbReference>
<organism evidence="1 2">
    <name type="scientific">Desulfamplus magnetovallimortis</name>
    <dbReference type="NCBI Taxonomy" id="1246637"/>
    <lineage>
        <taxon>Bacteria</taxon>
        <taxon>Pseudomonadati</taxon>
        <taxon>Thermodesulfobacteriota</taxon>
        <taxon>Desulfobacteria</taxon>
        <taxon>Desulfobacterales</taxon>
        <taxon>Desulfobacteraceae</taxon>
        <taxon>Desulfamplus</taxon>
    </lineage>
</organism>
<dbReference type="RefSeq" id="WP_080798756.1">
    <property type="nucleotide sequence ID" value="NZ_LT828540.1"/>
</dbReference>
<accession>A0A1W1H5K1</accession>
<dbReference type="Proteomes" id="UP000191931">
    <property type="component" value="Unassembled WGS sequence"/>
</dbReference>
<dbReference type="EMBL" id="FWEV01000013">
    <property type="protein sequence ID" value="SLM27726.1"/>
    <property type="molecule type" value="Genomic_DNA"/>
</dbReference>
<name>A0A1W1H5K1_9BACT</name>
<dbReference type="STRING" id="1246637.MTBBW1_110011"/>
<dbReference type="InterPro" id="IPR027417">
    <property type="entry name" value="P-loop_NTPase"/>
</dbReference>
<gene>
    <name evidence="1" type="ORF">MTBBW1_110011</name>
</gene>
<dbReference type="SUPFAM" id="SSF52540">
    <property type="entry name" value="P-loop containing nucleoside triphosphate hydrolases"/>
    <property type="match status" value="1"/>
</dbReference>
<dbReference type="OrthoDB" id="368791at2"/>
<proteinExistence type="predicted"/>
<sequence>MLRKDLIQKSPAVQIMGKEYLEQGKFGAVVSRAGVGKTQFLVQIAISWLLDGKKVIHISLDDAIDKINVRYKEGYNSLIDSVGYIDPIKANRLWEDLDICKFGINYNRQTFASKNIRDYLATLKKDNLEIPAMIVVDGIDFDGDCSDILDDLAKLAADFSLAIWFSMQSHREENLTSEGFPVQLDNVKARFSKALFLKPREDKIEVVILKNGAKVNEKHLIEPATMMLI</sequence>
<reference evidence="1 2" key="1">
    <citation type="submission" date="2017-03" db="EMBL/GenBank/DDBJ databases">
        <authorList>
            <person name="Afonso C.L."/>
            <person name="Miller P.J."/>
            <person name="Scott M.A."/>
            <person name="Spackman E."/>
            <person name="Goraichik I."/>
            <person name="Dimitrov K.M."/>
            <person name="Suarez D.L."/>
            <person name="Swayne D.E."/>
        </authorList>
    </citation>
    <scope>NUCLEOTIDE SEQUENCE [LARGE SCALE GENOMIC DNA]</scope>
    <source>
        <strain evidence="1">PRJEB14757</strain>
    </source>
</reference>
<evidence type="ECO:0000313" key="2">
    <source>
        <dbReference type="Proteomes" id="UP000191931"/>
    </source>
</evidence>
<evidence type="ECO:0000313" key="1">
    <source>
        <dbReference type="EMBL" id="SLM27726.1"/>
    </source>
</evidence>
<protein>
    <submittedName>
        <fullName evidence="1">Uncharacterized protein</fullName>
    </submittedName>
</protein>